<protein>
    <submittedName>
        <fullName evidence="1">Uncharacterized protein</fullName>
    </submittedName>
</protein>
<accession>A0A0G4GZE7</accession>
<proteinExistence type="predicted"/>
<keyword evidence="2" id="KW-1185">Reference proteome</keyword>
<dbReference type="EMBL" id="CDMY01000892">
    <property type="protein sequence ID" value="CEM36457.1"/>
    <property type="molecule type" value="Genomic_DNA"/>
</dbReference>
<gene>
    <name evidence="1" type="ORF">Vbra_3413</name>
</gene>
<sequence>MSTCLSIFRDQMIRLIRSTLSSSISPGIPLNDLQLNLSYVVDELVMRQRLYEQRMKDEGILAEDSGGWQGLYGAFKKAKKALTEAGRQEVCQHLSSPHLTPVSWL</sequence>
<evidence type="ECO:0000313" key="1">
    <source>
        <dbReference type="EMBL" id="CEM36457.1"/>
    </source>
</evidence>
<organism evidence="1 2">
    <name type="scientific">Vitrella brassicaformis (strain CCMP3155)</name>
    <dbReference type="NCBI Taxonomy" id="1169540"/>
    <lineage>
        <taxon>Eukaryota</taxon>
        <taxon>Sar</taxon>
        <taxon>Alveolata</taxon>
        <taxon>Colpodellida</taxon>
        <taxon>Vitrellaceae</taxon>
        <taxon>Vitrella</taxon>
    </lineage>
</organism>
<dbReference type="InParanoid" id="A0A0G4GZE7"/>
<dbReference type="PhylomeDB" id="A0A0G4GZE7"/>
<reference evidence="1 2" key="1">
    <citation type="submission" date="2014-11" db="EMBL/GenBank/DDBJ databases">
        <authorList>
            <person name="Zhu J."/>
            <person name="Qi W."/>
            <person name="Song R."/>
        </authorList>
    </citation>
    <scope>NUCLEOTIDE SEQUENCE [LARGE SCALE GENOMIC DNA]</scope>
</reference>
<dbReference type="AlphaFoldDB" id="A0A0G4GZE7"/>
<dbReference type="VEuPathDB" id="CryptoDB:Vbra_3413"/>
<name>A0A0G4GZE7_VITBC</name>
<evidence type="ECO:0000313" key="2">
    <source>
        <dbReference type="Proteomes" id="UP000041254"/>
    </source>
</evidence>
<dbReference type="Proteomes" id="UP000041254">
    <property type="component" value="Unassembled WGS sequence"/>
</dbReference>